<dbReference type="EMBL" id="FNNU01000005">
    <property type="protein sequence ID" value="SDX67767.1"/>
    <property type="molecule type" value="Genomic_DNA"/>
</dbReference>
<organism evidence="2 3">
    <name type="scientific">Pseudomonas kuykendallii</name>
    <dbReference type="NCBI Taxonomy" id="1007099"/>
    <lineage>
        <taxon>Bacteria</taxon>
        <taxon>Pseudomonadati</taxon>
        <taxon>Pseudomonadota</taxon>
        <taxon>Gammaproteobacteria</taxon>
        <taxon>Pseudomonadales</taxon>
        <taxon>Pseudomonadaceae</taxon>
        <taxon>Pseudomonas</taxon>
    </lineage>
</organism>
<accession>A0A1H3DN37</accession>
<dbReference type="Proteomes" id="UP000243778">
    <property type="component" value="Unassembled WGS sequence"/>
</dbReference>
<evidence type="ECO:0000313" key="3">
    <source>
        <dbReference type="Proteomes" id="UP000243778"/>
    </source>
</evidence>
<dbReference type="AlphaFoldDB" id="A0A1H3DN37"/>
<evidence type="ECO:0000259" key="1">
    <source>
        <dbReference type="Pfam" id="PF13986"/>
    </source>
</evidence>
<dbReference type="RefSeq" id="WP_342741569.1">
    <property type="nucleotide sequence ID" value="NZ_FNNU01000005.1"/>
</dbReference>
<dbReference type="Pfam" id="PF13986">
    <property type="entry name" value="DUF4224"/>
    <property type="match status" value="1"/>
</dbReference>
<dbReference type="STRING" id="1007099.SAMN05216287_3490"/>
<dbReference type="InterPro" id="IPR025319">
    <property type="entry name" value="DUF4224"/>
</dbReference>
<sequence length="88" mass="10143">MAEEEIPQHLMELLTEAELASITGYRRPREQQRWLDAERWRYALSGAGRPIVGRFYARLKLAGLNPGLLLAAAERPHDEWQMDLGKVK</sequence>
<feature type="domain" description="DUF4224" evidence="1">
    <location>
        <begin position="13"/>
        <end position="56"/>
    </location>
</feature>
<reference evidence="3" key="1">
    <citation type="submission" date="2016-10" db="EMBL/GenBank/DDBJ databases">
        <authorList>
            <person name="Varghese N."/>
            <person name="Submissions S."/>
        </authorList>
    </citation>
    <scope>NUCLEOTIDE SEQUENCE [LARGE SCALE GENOMIC DNA]</scope>
    <source>
        <strain evidence="3">NRRL B-59562</strain>
    </source>
</reference>
<gene>
    <name evidence="2" type="ORF">SAMN05216287_3490</name>
</gene>
<name>A0A1H3DN37_9PSED</name>
<proteinExistence type="predicted"/>
<keyword evidence="3" id="KW-1185">Reference proteome</keyword>
<protein>
    <recommendedName>
        <fullName evidence="1">DUF4224 domain-containing protein</fullName>
    </recommendedName>
</protein>
<evidence type="ECO:0000313" key="2">
    <source>
        <dbReference type="EMBL" id="SDX67767.1"/>
    </source>
</evidence>